<keyword evidence="2" id="KW-1003">Cell membrane</keyword>
<dbReference type="Pfam" id="PF07690">
    <property type="entry name" value="MFS_1"/>
    <property type="match status" value="2"/>
</dbReference>
<keyword evidence="4 6" id="KW-1133">Transmembrane helix</keyword>
<dbReference type="AlphaFoldDB" id="S6AWG8"/>
<dbReference type="EMBL" id="AP013068">
    <property type="protein sequence ID" value="BAN50698.1"/>
    <property type="molecule type" value="Genomic_DNA"/>
</dbReference>
<feature type="transmembrane region" description="Helical" evidence="6">
    <location>
        <begin position="12"/>
        <end position="36"/>
    </location>
</feature>
<dbReference type="PANTHER" id="PTHR43124">
    <property type="entry name" value="PURINE EFFLUX PUMP PBUE"/>
    <property type="match status" value="1"/>
</dbReference>
<comment type="subcellular location">
    <subcellularLocation>
        <location evidence="1">Cell membrane</location>
        <topology evidence="1">Multi-pass membrane protein</topology>
    </subcellularLocation>
</comment>
<gene>
    <name evidence="8" type="ORF">PCA10_49660</name>
</gene>
<dbReference type="GO" id="GO:0022857">
    <property type="term" value="F:transmembrane transporter activity"/>
    <property type="evidence" value="ECO:0007669"/>
    <property type="project" value="InterPro"/>
</dbReference>
<evidence type="ECO:0000256" key="3">
    <source>
        <dbReference type="ARBA" id="ARBA00022692"/>
    </source>
</evidence>
<dbReference type="RefSeq" id="WP_016494826.1">
    <property type="nucleotide sequence ID" value="NC_021499.1"/>
</dbReference>
<dbReference type="KEGG" id="pre:PCA10_49660"/>
<feature type="transmembrane region" description="Helical" evidence="6">
    <location>
        <begin position="167"/>
        <end position="186"/>
    </location>
</feature>
<feature type="transmembrane region" description="Helical" evidence="6">
    <location>
        <begin position="106"/>
        <end position="130"/>
    </location>
</feature>
<dbReference type="Proteomes" id="UP000015503">
    <property type="component" value="Chromosome"/>
</dbReference>
<sequence>MKNMRQLLPDSWGLVFSAFASAYGVGLLALLALPFLVSAIMKDLQLDAAQAGFLMSAEFIFTMLASLLVAPAMGRAPRRTLALCGAVVVIGANLVSASLHDVYALAVVRCIAGIGAGLCLSCGNASVASAKNPDQAAGHMNILFVGLMAIVMIAFAEAMAAHGLAGLYYAIAATNVVMLVFICFMPQRAIACEQMPHFQHGANRPNLFSAASICMMLAMFCFSMRDTMGWAFVEQVGVSVGYTSEELGRLFSLQSFIGLLGPLAAAIVGKRFGMRPPVIIGILATGAVSLGYVLGEHSRPMYTLSVMMISTTYFYALAYLTALAASLDREGRIAAASGSFLTLGIAVGPALTGLLAEQGGFLLVGWGLAAMVLLTLLAVMVPLAAIRREEVSAGGRVATAA</sequence>
<reference evidence="8 9" key="1">
    <citation type="journal article" date="2013" name="Genome Announc.">
        <title>Complete Genome Sequence of the Carbazole Degrader Pseudomonas resinovorans Strain CA10 (NBRC 106553).</title>
        <authorList>
            <person name="Shintani M."/>
            <person name="Hosoyama A."/>
            <person name="Ohji S."/>
            <person name="Tsuchikane K."/>
            <person name="Takarada H."/>
            <person name="Yamazoe A."/>
            <person name="Fujita N."/>
            <person name="Nojiri H."/>
        </authorList>
    </citation>
    <scope>NUCLEOTIDE SEQUENCE [LARGE SCALE GENOMIC DNA]</scope>
    <source>
        <strain evidence="8 9">NBRC 106553</strain>
    </source>
</reference>
<name>S6AWG8_METRE</name>
<dbReference type="InterPro" id="IPR036259">
    <property type="entry name" value="MFS_trans_sf"/>
</dbReference>
<feature type="transmembrane region" description="Helical" evidence="6">
    <location>
        <begin position="361"/>
        <end position="386"/>
    </location>
</feature>
<dbReference type="PANTHER" id="PTHR43124:SF10">
    <property type="entry name" value="PURINE EFFLUX PUMP PBUE"/>
    <property type="match status" value="1"/>
</dbReference>
<evidence type="ECO:0000256" key="6">
    <source>
        <dbReference type="SAM" id="Phobius"/>
    </source>
</evidence>
<protein>
    <recommendedName>
        <fullName evidence="7">Major facilitator superfamily (MFS) profile domain-containing protein</fullName>
    </recommendedName>
</protein>
<evidence type="ECO:0000313" key="8">
    <source>
        <dbReference type="EMBL" id="BAN50698.1"/>
    </source>
</evidence>
<evidence type="ECO:0000313" key="9">
    <source>
        <dbReference type="Proteomes" id="UP000015503"/>
    </source>
</evidence>
<dbReference type="eggNOG" id="COG2814">
    <property type="taxonomic scope" value="Bacteria"/>
</dbReference>
<feature type="transmembrane region" description="Helical" evidence="6">
    <location>
        <begin position="207"/>
        <end position="225"/>
    </location>
</feature>
<accession>S6AWG8</accession>
<feature type="transmembrane region" description="Helical" evidence="6">
    <location>
        <begin position="276"/>
        <end position="295"/>
    </location>
</feature>
<dbReference type="STRING" id="1245471.PCA10_49660"/>
<feature type="domain" description="Major facilitator superfamily (MFS) profile" evidence="7">
    <location>
        <begin position="10"/>
        <end position="387"/>
    </location>
</feature>
<feature type="transmembrane region" description="Helical" evidence="6">
    <location>
        <begin position="142"/>
        <end position="161"/>
    </location>
</feature>
<keyword evidence="9" id="KW-1185">Reference proteome</keyword>
<keyword evidence="3 6" id="KW-0812">Transmembrane</keyword>
<evidence type="ECO:0000256" key="5">
    <source>
        <dbReference type="ARBA" id="ARBA00023136"/>
    </source>
</evidence>
<dbReference type="OrthoDB" id="6813348at2"/>
<dbReference type="HOGENOM" id="CLU_058215_1_0_6"/>
<feature type="transmembrane region" description="Helical" evidence="6">
    <location>
        <begin position="333"/>
        <end position="355"/>
    </location>
</feature>
<dbReference type="Gene3D" id="1.20.1250.20">
    <property type="entry name" value="MFS general substrate transporter like domains"/>
    <property type="match status" value="2"/>
</dbReference>
<keyword evidence="5 6" id="KW-0472">Membrane</keyword>
<feature type="transmembrane region" description="Helical" evidence="6">
    <location>
        <begin position="301"/>
        <end position="321"/>
    </location>
</feature>
<dbReference type="InterPro" id="IPR011701">
    <property type="entry name" value="MFS"/>
</dbReference>
<organism evidence="8 9">
    <name type="scientific">Metapseudomonas resinovorans NBRC 106553</name>
    <dbReference type="NCBI Taxonomy" id="1245471"/>
    <lineage>
        <taxon>Bacteria</taxon>
        <taxon>Pseudomonadati</taxon>
        <taxon>Pseudomonadota</taxon>
        <taxon>Gammaproteobacteria</taxon>
        <taxon>Pseudomonadales</taxon>
        <taxon>Pseudomonadaceae</taxon>
        <taxon>Metapseudomonas</taxon>
    </lineage>
</organism>
<proteinExistence type="predicted"/>
<evidence type="ECO:0000256" key="4">
    <source>
        <dbReference type="ARBA" id="ARBA00022989"/>
    </source>
</evidence>
<dbReference type="PROSITE" id="PS50850">
    <property type="entry name" value="MFS"/>
    <property type="match status" value="1"/>
</dbReference>
<evidence type="ECO:0000259" key="7">
    <source>
        <dbReference type="PROSITE" id="PS50850"/>
    </source>
</evidence>
<dbReference type="PATRIC" id="fig|1245471.3.peg.5031"/>
<dbReference type="InterPro" id="IPR050189">
    <property type="entry name" value="MFS_Efflux_Transporters"/>
</dbReference>
<evidence type="ECO:0000256" key="2">
    <source>
        <dbReference type="ARBA" id="ARBA00022475"/>
    </source>
</evidence>
<evidence type="ECO:0000256" key="1">
    <source>
        <dbReference type="ARBA" id="ARBA00004651"/>
    </source>
</evidence>
<dbReference type="GO" id="GO:0005886">
    <property type="term" value="C:plasma membrane"/>
    <property type="evidence" value="ECO:0007669"/>
    <property type="project" value="UniProtKB-SubCell"/>
</dbReference>
<dbReference type="InterPro" id="IPR020846">
    <property type="entry name" value="MFS_dom"/>
</dbReference>
<feature type="transmembrane region" description="Helical" evidence="6">
    <location>
        <begin position="250"/>
        <end position="269"/>
    </location>
</feature>
<feature type="transmembrane region" description="Helical" evidence="6">
    <location>
        <begin position="81"/>
        <end position="100"/>
    </location>
</feature>
<dbReference type="SUPFAM" id="SSF103473">
    <property type="entry name" value="MFS general substrate transporter"/>
    <property type="match status" value="1"/>
</dbReference>
<feature type="transmembrane region" description="Helical" evidence="6">
    <location>
        <begin position="48"/>
        <end position="69"/>
    </location>
</feature>